<keyword evidence="1" id="KW-0812">Transmembrane</keyword>
<evidence type="ECO:0000256" key="1">
    <source>
        <dbReference type="SAM" id="Phobius"/>
    </source>
</evidence>
<dbReference type="Proteomes" id="UP000664859">
    <property type="component" value="Unassembled WGS sequence"/>
</dbReference>
<comment type="caution">
    <text evidence="2">The sequence shown here is derived from an EMBL/GenBank/DDBJ whole genome shotgun (WGS) entry which is preliminary data.</text>
</comment>
<evidence type="ECO:0000313" key="3">
    <source>
        <dbReference type="Proteomes" id="UP000664859"/>
    </source>
</evidence>
<proteinExistence type="predicted"/>
<name>A0A835Z5E0_9STRA</name>
<feature type="transmembrane region" description="Helical" evidence="1">
    <location>
        <begin position="12"/>
        <end position="32"/>
    </location>
</feature>
<keyword evidence="1" id="KW-0472">Membrane</keyword>
<sequence length="79" mass="9211">MSFRSASLEHILIRSVACMLFYYSFFFFYTAVNSSSTTTLYIITCYNYTVRCKTREVRVDAVAMLVLFYCSDCAWMSLS</sequence>
<dbReference type="EMBL" id="JAFCMP010000094">
    <property type="protein sequence ID" value="KAG5187111.1"/>
    <property type="molecule type" value="Genomic_DNA"/>
</dbReference>
<accession>A0A835Z5E0</accession>
<gene>
    <name evidence="2" type="ORF">JKP88DRAFT_33848</name>
</gene>
<evidence type="ECO:0000313" key="2">
    <source>
        <dbReference type="EMBL" id="KAG5187111.1"/>
    </source>
</evidence>
<dbReference type="AlphaFoldDB" id="A0A835Z5E0"/>
<reference evidence="2" key="1">
    <citation type="submission" date="2021-02" db="EMBL/GenBank/DDBJ databases">
        <title>First Annotated Genome of the Yellow-green Alga Tribonema minus.</title>
        <authorList>
            <person name="Mahan K.M."/>
        </authorList>
    </citation>
    <scope>NUCLEOTIDE SEQUENCE</scope>
    <source>
        <strain evidence="2">UTEX B ZZ1240</strain>
    </source>
</reference>
<keyword evidence="3" id="KW-1185">Reference proteome</keyword>
<protein>
    <submittedName>
        <fullName evidence="2">Uncharacterized protein</fullName>
    </submittedName>
</protein>
<organism evidence="2 3">
    <name type="scientific">Tribonema minus</name>
    <dbReference type="NCBI Taxonomy" id="303371"/>
    <lineage>
        <taxon>Eukaryota</taxon>
        <taxon>Sar</taxon>
        <taxon>Stramenopiles</taxon>
        <taxon>Ochrophyta</taxon>
        <taxon>PX clade</taxon>
        <taxon>Xanthophyceae</taxon>
        <taxon>Tribonematales</taxon>
        <taxon>Tribonemataceae</taxon>
        <taxon>Tribonema</taxon>
    </lineage>
</organism>
<keyword evidence="1" id="KW-1133">Transmembrane helix</keyword>